<dbReference type="InterPro" id="IPR031959">
    <property type="entry name" value="DUF4779"/>
</dbReference>
<keyword evidence="4" id="KW-1185">Reference proteome</keyword>
<dbReference type="Pfam" id="PF16009">
    <property type="entry name" value="DUF4779"/>
    <property type="match status" value="1"/>
</dbReference>
<feature type="region of interest" description="Disordered" evidence="1">
    <location>
        <begin position="395"/>
        <end position="439"/>
    </location>
</feature>
<proteinExistence type="predicted"/>
<evidence type="ECO:0000313" key="4">
    <source>
        <dbReference type="Proteomes" id="UP000823941"/>
    </source>
</evidence>
<keyword evidence="2" id="KW-0732">Signal</keyword>
<feature type="compositionally biased region" description="Basic and acidic residues" evidence="1">
    <location>
        <begin position="422"/>
        <end position="432"/>
    </location>
</feature>
<reference evidence="3 4" key="1">
    <citation type="submission" date="2021-06" db="EMBL/GenBank/DDBJ databases">
        <title>A haploid diamondback moth (Plutella xylostella L.) genome assembly resolves 31 chromosomes and identifies a diamide resistance mutation.</title>
        <authorList>
            <person name="Ward C.M."/>
            <person name="Perry K.D."/>
            <person name="Baker G."/>
            <person name="Powis K."/>
            <person name="Heckel D.G."/>
            <person name="Baxter S.W."/>
        </authorList>
    </citation>
    <scope>NUCLEOTIDE SEQUENCE [LARGE SCALE GENOMIC DNA]</scope>
    <source>
        <strain evidence="3 4">LV</strain>
        <tissue evidence="3">Single pupa</tissue>
    </source>
</reference>
<evidence type="ECO:0000256" key="2">
    <source>
        <dbReference type="SAM" id="SignalP"/>
    </source>
</evidence>
<dbReference type="EMBL" id="JAHIBW010000007">
    <property type="protein sequence ID" value="KAG7309372.1"/>
    <property type="molecule type" value="Genomic_DNA"/>
</dbReference>
<protein>
    <submittedName>
        <fullName evidence="3">Uncharacterized protein</fullName>
    </submittedName>
</protein>
<comment type="caution">
    <text evidence="3">The sequence shown here is derived from an EMBL/GenBank/DDBJ whole genome shotgun (WGS) entry which is preliminary data.</text>
</comment>
<dbReference type="Proteomes" id="UP000823941">
    <property type="component" value="Chromosome 7"/>
</dbReference>
<feature type="chain" id="PRO_5045435926" evidence="2">
    <location>
        <begin position="19"/>
        <end position="439"/>
    </location>
</feature>
<organism evidence="3 4">
    <name type="scientific">Plutella xylostella</name>
    <name type="common">Diamondback moth</name>
    <name type="synonym">Plutella maculipennis</name>
    <dbReference type="NCBI Taxonomy" id="51655"/>
    <lineage>
        <taxon>Eukaryota</taxon>
        <taxon>Metazoa</taxon>
        <taxon>Ecdysozoa</taxon>
        <taxon>Arthropoda</taxon>
        <taxon>Hexapoda</taxon>
        <taxon>Insecta</taxon>
        <taxon>Pterygota</taxon>
        <taxon>Neoptera</taxon>
        <taxon>Endopterygota</taxon>
        <taxon>Lepidoptera</taxon>
        <taxon>Glossata</taxon>
        <taxon>Ditrysia</taxon>
        <taxon>Yponomeutoidea</taxon>
        <taxon>Plutellidae</taxon>
        <taxon>Plutella</taxon>
    </lineage>
</organism>
<sequence length="439" mass="51046">MFSTTLVVLLASHVASETQKMSSEMYITSRQGINSMPYNGYVYTQVNNQPGYLATFNSGRKRRYDSQLLTTSRLSQPQEKYGDELAYEDLKRPLKIKRDAEYERLKSLMYYNEPEENLASYSVNNIQSDSQDVRTTPGSSYEMWPYLLANYGNMYYYSDLDGDHDTEVDNAKIKRYAMHEIPVYEHIDDDAPTDIVIKGELPDFPSPHNHKYDPPHIHNHNYDHDEDSFNFNIDAYGFDEGKDKYDSDSHIFDNHGPYSNGDRTKDTGFDKRLLFDNSEIGNKGNNHNKIDYEQADKDYSGRKHYVDRFANKFGGEKHSKDANYRLKTLQDKNEKKKGFHRVYHKDEYKMDKEFYDNNAHLLEEDVKGNSALHNGGSIAALESLAAADVKERKKAYDRAHSAENDAFNNNHKGHKLSSGLNKKYDHYSDHWPHDKKHRK</sequence>
<accession>A0ABQ7QWG1</accession>
<name>A0ABQ7QWG1_PLUXY</name>
<evidence type="ECO:0000313" key="3">
    <source>
        <dbReference type="EMBL" id="KAG7309372.1"/>
    </source>
</evidence>
<evidence type="ECO:0000256" key="1">
    <source>
        <dbReference type="SAM" id="MobiDB-lite"/>
    </source>
</evidence>
<gene>
    <name evidence="3" type="ORF">JYU34_005328</name>
</gene>
<feature type="signal peptide" evidence="2">
    <location>
        <begin position="1"/>
        <end position="18"/>
    </location>
</feature>